<gene>
    <name evidence="1" type="ORF">T478_0299</name>
</gene>
<proteinExistence type="predicted"/>
<dbReference type="KEGG" id="nbv:T478_0299"/>
<dbReference type="Proteomes" id="UP000030944">
    <property type="component" value="Chromosome"/>
</dbReference>
<organism evidence="1 2">
    <name type="scientific">Candidatus Nitrosopelagicus brevis</name>
    <dbReference type="NCBI Taxonomy" id="1410606"/>
    <lineage>
        <taxon>Archaea</taxon>
        <taxon>Nitrososphaerota</taxon>
    </lineage>
</organism>
<name>A0A0A7V1F0_9ARCH</name>
<dbReference type="STRING" id="1410606.T478_0299"/>
<accession>A0A0A7V1F0</accession>
<evidence type="ECO:0000313" key="2">
    <source>
        <dbReference type="Proteomes" id="UP000030944"/>
    </source>
</evidence>
<evidence type="ECO:0000313" key="1">
    <source>
        <dbReference type="EMBL" id="AJA92006.1"/>
    </source>
</evidence>
<protein>
    <submittedName>
        <fullName evidence="1">Uncharacterized protein</fullName>
    </submittedName>
</protein>
<dbReference type="AlphaFoldDB" id="A0A0A7V1F0"/>
<dbReference type="EMBL" id="CP007026">
    <property type="protein sequence ID" value="AJA92006.1"/>
    <property type="molecule type" value="Genomic_DNA"/>
</dbReference>
<dbReference type="HOGENOM" id="CLU_3302550_0_0_2"/>
<reference evidence="1 2" key="1">
    <citation type="journal article" date="2015" name="Proc. Natl. Acad. Sci. U.S.A.">
        <title>Genomic and proteomic characterization of "Candidatus Nitrosopelagicus brevis": An ammonia-oxidizing archaeon from the open ocean.</title>
        <authorList>
            <person name="Santoro A.E."/>
            <person name="Dupont C.L."/>
            <person name="Richter R.A."/>
            <person name="Craig M.T."/>
            <person name="Carini P."/>
            <person name="McIlvin M.R."/>
            <person name="Yang Y."/>
            <person name="Orsi W.D."/>
            <person name="Moran D.M."/>
            <person name="Saito M.A."/>
        </authorList>
    </citation>
    <scope>NUCLEOTIDE SEQUENCE [LARGE SCALE GENOMIC DNA]</scope>
    <source>
        <strain evidence="2">V2</strain>
    </source>
</reference>
<sequence length="39" mass="4894">MLIIKMMKKINKKIVFFKFIIEKFMKFSHQKMNFLNKNL</sequence>